<dbReference type="PANTHER" id="PTHR16048">
    <property type="entry name" value="MSL2-RELATED"/>
    <property type="match status" value="1"/>
</dbReference>
<comment type="similarity">
    <text evidence="1">Belongs to the MSL2 family.</text>
</comment>
<dbReference type="InterPro" id="IPR013083">
    <property type="entry name" value="Znf_RING/FYVE/PHD"/>
</dbReference>
<dbReference type="GO" id="GO:0061630">
    <property type="term" value="F:ubiquitin protein ligase activity"/>
    <property type="evidence" value="ECO:0007669"/>
    <property type="project" value="InterPro"/>
</dbReference>
<feature type="compositionally biased region" description="Basic and acidic residues" evidence="2">
    <location>
        <begin position="103"/>
        <end position="114"/>
    </location>
</feature>
<keyword evidence="1" id="KW-0158">Chromosome</keyword>
<evidence type="ECO:0000256" key="1">
    <source>
        <dbReference type="PROSITE-ProRule" id="PRU01396"/>
    </source>
</evidence>
<dbReference type="InterPro" id="IPR033467">
    <property type="entry name" value="Tesmin/TSO1-like_CXC"/>
</dbReference>
<keyword evidence="5" id="KW-1185">Reference proteome</keyword>
<evidence type="ECO:0000313" key="5">
    <source>
        <dbReference type="Proteomes" id="UP001186944"/>
    </source>
</evidence>
<accession>A0AA88YDK6</accession>
<gene>
    <name evidence="4" type="ORF">FSP39_003255</name>
</gene>
<dbReference type="GO" id="GO:0016567">
    <property type="term" value="P:protein ubiquitination"/>
    <property type="evidence" value="ECO:0007669"/>
    <property type="project" value="TreeGrafter"/>
</dbReference>
<dbReference type="Proteomes" id="UP001186944">
    <property type="component" value="Unassembled WGS sequence"/>
</dbReference>
<evidence type="ECO:0000259" key="3">
    <source>
        <dbReference type="PROSITE" id="PS52051"/>
    </source>
</evidence>
<dbReference type="InterPro" id="IPR032049">
    <property type="entry name" value="Msl2-CXC"/>
</dbReference>
<dbReference type="Pfam" id="PF16685">
    <property type="entry name" value="zf-RING_10"/>
    <property type="match status" value="1"/>
</dbReference>
<dbReference type="EMBL" id="VSWD01000008">
    <property type="protein sequence ID" value="KAK3094551.1"/>
    <property type="molecule type" value="Genomic_DNA"/>
</dbReference>
<protein>
    <recommendedName>
        <fullName evidence="3">CXC MSL2-type domain-containing protein</fullName>
    </recommendedName>
</protein>
<dbReference type="AlphaFoldDB" id="A0AA88YDK6"/>
<comment type="caution">
    <text evidence="4">The sequence shown here is derived from an EMBL/GenBank/DDBJ whole genome shotgun (WGS) entry which is preliminary data.</text>
</comment>
<reference evidence="4" key="1">
    <citation type="submission" date="2019-08" db="EMBL/GenBank/DDBJ databases">
        <title>The improved chromosome-level genome for the pearl oyster Pinctada fucata martensii using PacBio sequencing and Hi-C.</title>
        <authorList>
            <person name="Zheng Z."/>
        </authorList>
    </citation>
    <scope>NUCLEOTIDE SEQUENCE</scope>
    <source>
        <strain evidence="4">ZZ-2019</strain>
        <tissue evidence="4">Adductor muscle</tissue>
    </source>
</reference>
<feature type="domain" description="CXC MSL2-type" evidence="3">
    <location>
        <begin position="235"/>
        <end position="285"/>
    </location>
</feature>
<proteinExistence type="inferred from homology"/>
<sequence length="311" mass="34654">MKLKPQCSWCKNYNDFEENTQLRVLVLCFKKLCEYISHSPIGEDLRSLTTNGETNNLVTIIQEALDFYDEFHLQTLSIPFLFGAPEPSLLTNKSNESVPSTSKESETKSRKQEVTEVCQYSNSELSDTSEKADEKVEKIQSAAEITHIVHHDLSPVSSDEIIDVCKTPSPIEKDKHSKKKKSVLSFDKTKNTSILEQKVLLFNCVKEKGAQKLATPVVDLAVKKPKVVLTNTKQTNSKGCKCGRGGTNSRLTCLGQRCPCYIKKLPCIGCRCTGCRNPRKAANHNGSSASLNHSVIDDRYLQNERGIVPSV</sequence>
<evidence type="ECO:0000313" key="4">
    <source>
        <dbReference type="EMBL" id="KAK3094551.1"/>
    </source>
</evidence>
<dbReference type="InterPro" id="IPR032043">
    <property type="entry name" value="Msl2_Znf-RING"/>
</dbReference>
<name>A0AA88YDK6_PINIB</name>
<evidence type="ECO:0000256" key="2">
    <source>
        <dbReference type="SAM" id="MobiDB-lite"/>
    </source>
</evidence>
<dbReference type="InterPro" id="IPR037922">
    <property type="entry name" value="MSL2"/>
</dbReference>
<dbReference type="SMART" id="SM01114">
    <property type="entry name" value="CXC"/>
    <property type="match status" value="1"/>
</dbReference>
<dbReference type="GO" id="GO:0072487">
    <property type="term" value="C:MSL complex"/>
    <property type="evidence" value="ECO:0007669"/>
    <property type="project" value="UniProtKB-UniRule"/>
</dbReference>
<dbReference type="Gene3D" id="3.30.40.10">
    <property type="entry name" value="Zinc/RING finger domain, C3HC4 (zinc finger)"/>
    <property type="match status" value="1"/>
</dbReference>
<keyword evidence="1" id="KW-0539">Nucleus</keyword>
<dbReference type="CDD" id="cd13122">
    <property type="entry name" value="MSL2_CXC"/>
    <property type="match status" value="1"/>
</dbReference>
<dbReference type="PANTHER" id="PTHR16048:SF3">
    <property type="entry name" value="E3 UBIQUITIN-PROTEIN LIGASE MSL2"/>
    <property type="match status" value="1"/>
</dbReference>
<organism evidence="4 5">
    <name type="scientific">Pinctada imbricata</name>
    <name type="common">Atlantic pearl-oyster</name>
    <name type="synonym">Pinctada martensii</name>
    <dbReference type="NCBI Taxonomy" id="66713"/>
    <lineage>
        <taxon>Eukaryota</taxon>
        <taxon>Metazoa</taxon>
        <taxon>Spiralia</taxon>
        <taxon>Lophotrochozoa</taxon>
        <taxon>Mollusca</taxon>
        <taxon>Bivalvia</taxon>
        <taxon>Autobranchia</taxon>
        <taxon>Pteriomorphia</taxon>
        <taxon>Pterioida</taxon>
        <taxon>Pterioidea</taxon>
        <taxon>Pteriidae</taxon>
        <taxon>Pinctada</taxon>
    </lineage>
</organism>
<dbReference type="PROSITE" id="PS52051">
    <property type="entry name" value="CXC_MSL2"/>
    <property type="match status" value="1"/>
</dbReference>
<feature type="region of interest" description="Disordered" evidence="2">
    <location>
        <begin position="91"/>
        <end position="132"/>
    </location>
</feature>
<dbReference type="Pfam" id="PF16682">
    <property type="entry name" value="MSL2-CXC"/>
    <property type="match status" value="1"/>
</dbReference>